<comment type="caution">
    <text evidence="2">The sequence shown here is derived from an EMBL/GenBank/DDBJ whole genome shotgun (WGS) entry which is preliminary data.</text>
</comment>
<keyword evidence="3" id="KW-1185">Reference proteome</keyword>
<dbReference type="AlphaFoldDB" id="A0A9D5ASG6"/>
<protein>
    <submittedName>
        <fullName evidence="2">Uncharacterized protein</fullName>
    </submittedName>
</protein>
<gene>
    <name evidence="2" type="ORF">KIW84_044011</name>
</gene>
<accession>A0A9D5ASG6</accession>
<reference evidence="2 3" key="1">
    <citation type="journal article" date="2022" name="Nat. Genet.">
        <title>Improved pea reference genome and pan-genome highlight genomic features and evolutionary characteristics.</title>
        <authorList>
            <person name="Yang T."/>
            <person name="Liu R."/>
            <person name="Luo Y."/>
            <person name="Hu S."/>
            <person name="Wang D."/>
            <person name="Wang C."/>
            <person name="Pandey M.K."/>
            <person name="Ge S."/>
            <person name="Xu Q."/>
            <person name="Li N."/>
            <person name="Li G."/>
            <person name="Huang Y."/>
            <person name="Saxena R.K."/>
            <person name="Ji Y."/>
            <person name="Li M."/>
            <person name="Yan X."/>
            <person name="He Y."/>
            <person name="Liu Y."/>
            <person name="Wang X."/>
            <person name="Xiang C."/>
            <person name="Varshney R.K."/>
            <person name="Ding H."/>
            <person name="Gao S."/>
            <person name="Zong X."/>
        </authorList>
    </citation>
    <scope>NUCLEOTIDE SEQUENCE [LARGE SCALE GENOMIC DNA]</scope>
    <source>
        <strain evidence="2 3">cv. Zhongwan 6</strain>
    </source>
</reference>
<proteinExistence type="predicted"/>
<sequence>MDNLEGTMEQIRQLVMEQQSRPQVTLEQIQQLIQEQHARNHVRHKRLRGRGYEDDEDGEGSERSTISQESRPRHRRHGGGSGTILFGSRRRLEIPIFKGEDAYGWLVRIERYFHLNGVRVRDKLEAVVLAMEDKALN</sequence>
<organism evidence="2 3">
    <name type="scientific">Pisum sativum</name>
    <name type="common">Garden pea</name>
    <name type="synonym">Lathyrus oleraceus</name>
    <dbReference type="NCBI Taxonomy" id="3888"/>
    <lineage>
        <taxon>Eukaryota</taxon>
        <taxon>Viridiplantae</taxon>
        <taxon>Streptophyta</taxon>
        <taxon>Embryophyta</taxon>
        <taxon>Tracheophyta</taxon>
        <taxon>Spermatophyta</taxon>
        <taxon>Magnoliopsida</taxon>
        <taxon>eudicotyledons</taxon>
        <taxon>Gunneridae</taxon>
        <taxon>Pentapetalae</taxon>
        <taxon>rosids</taxon>
        <taxon>fabids</taxon>
        <taxon>Fabales</taxon>
        <taxon>Fabaceae</taxon>
        <taxon>Papilionoideae</taxon>
        <taxon>50 kb inversion clade</taxon>
        <taxon>NPAAA clade</taxon>
        <taxon>Hologalegina</taxon>
        <taxon>IRL clade</taxon>
        <taxon>Fabeae</taxon>
        <taxon>Lathyrus</taxon>
    </lineage>
</organism>
<dbReference type="Gramene" id="Psat04G0401100-T1">
    <property type="protein sequence ID" value="KAI5420053.1"/>
    <property type="gene ID" value="KIW84_044011"/>
</dbReference>
<evidence type="ECO:0000256" key="1">
    <source>
        <dbReference type="SAM" id="MobiDB-lite"/>
    </source>
</evidence>
<evidence type="ECO:0000313" key="2">
    <source>
        <dbReference type="EMBL" id="KAI5420053.1"/>
    </source>
</evidence>
<evidence type="ECO:0000313" key="3">
    <source>
        <dbReference type="Proteomes" id="UP001058974"/>
    </source>
</evidence>
<feature type="compositionally biased region" description="Basic residues" evidence="1">
    <location>
        <begin position="39"/>
        <end position="49"/>
    </location>
</feature>
<feature type="region of interest" description="Disordered" evidence="1">
    <location>
        <begin position="37"/>
        <end position="85"/>
    </location>
</feature>
<dbReference type="Proteomes" id="UP001058974">
    <property type="component" value="Chromosome 4"/>
</dbReference>
<name>A0A9D5ASG6_PEA</name>
<dbReference type="EMBL" id="JAMSHJ010000004">
    <property type="protein sequence ID" value="KAI5420053.1"/>
    <property type="molecule type" value="Genomic_DNA"/>
</dbReference>